<evidence type="ECO:0000313" key="2">
    <source>
        <dbReference type="Proteomes" id="UP000246132"/>
    </source>
</evidence>
<sequence length="249" mass="27698">MAPGASRKKTCFVITPYGDPEGTDEQKEHAKVIDGLIENVLRPVERVCLEAGLAIQIVEGRDRKQEKGIWNKIGSDIESAETVIAVIYTSSPNAYLELGLAYGLWMSPILIVLDGAEKPSDLKDIEHVAVSRAEALREDGADPTPKSKEIAERIVGINRRGRRSKPDFLPETTTSYGSIRTYDRFSKAIEMSDWSHMMNEAEKHLVLVLPKGMKIRTRKFSDRHGAPAHIDEIITEKVLGDGVDVTFSR</sequence>
<dbReference type="OrthoDB" id="5379851at2"/>
<evidence type="ECO:0000313" key="1">
    <source>
        <dbReference type="EMBL" id="RKF05661.1"/>
    </source>
</evidence>
<name>A0A3A8AIY4_9HYPH</name>
<organism evidence="1 2">
    <name type="scientific">Oceaniradius stylonematis</name>
    <dbReference type="NCBI Taxonomy" id="2184161"/>
    <lineage>
        <taxon>Bacteria</taxon>
        <taxon>Pseudomonadati</taxon>
        <taxon>Pseudomonadota</taxon>
        <taxon>Alphaproteobacteria</taxon>
        <taxon>Hyphomicrobiales</taxon>
        <taxon>Ahrensiaceae</taxon>
        <taxon>Oceaniradius</taxon>
    </lineage>
</organism>
<dbReference type="EMBL" id="QFWV02000008">
    <property type="protein sequence ID" value="RKF05661.1"/>
    <property type="molecule type" value="Genomic_DNA"/>
</dbReference>
<proteinExistence type="predicted"/>
<comment type="caution">
    <text evidence="1">The sequence shown here is derived from an EMBL/GenBank/DDBJ whole genome shotgun (WGS) entry which is preliminary data.</text>
</comment>
<protein>
    <submittedName>
        <fullName evidence="1">Uncharacterized protein</fullName>
    </submittedName>
</protein>
<dbReference type="AlphaFoldDB" id="A0A3A8AIY4"/>
<reference evidence="1 2" key="1">
    <citation type="journal article" date="2018" name="Int. J. Syst. Bacteriol.">
        <title>Oceaniradius stylonemae gen. nov., sp. nov., isolated from a red alga, Stylonema cornu-cervi.</title>
        <authorList>
            <person name="Jeong S."/>
        </authorList>
    </citation>
    <scope>NUCLEOTIDE SEQUENCE [LARGE SCALE GENOMIC DNA]</scope>
    <source>
        <strain evidence="1 2">StC1</strain>
    </source>
</reference>
<dbReference type="Proteomes" id="UP000246132">
    <property type="component" value="Unassembled WGS sequence"/>
</dbReference>
<accession>A0A3A8AIY4</accession>
<gene>
    <name evidence="1" type="ORF">DEM25_013705</name>
</gene>
<keyword evidence="2" id="KW-1185">Reference proteome</keyword>